<proteinExistence type="predicted"/>
<evidence type="ECO:0000313" key="1">
    <source>
        <dbReference type="EMBL" id="KAH0852040.1"/>
    </source>
</evidence>
<accession>A0ABQ7X7Y0</accession>
<dbReference type="Proteomes" id="UP000824890">
    <property type="component" value="Unassembled WGS sequence"/>
</dbReference>
<gene>
    <name evidence="1" type="ORF">HID58_094260</name>
</gene>
<organism evidence="1 2">
    <name type="scientific">Brassica napus</name>
    <name type="common">Rape</name>
    <dbReference type="NCBI Taxonomy" id="3708"/>
    <lineage>
        <taxon>Eukaryota</taxon>
        <taxon>Viridiplantae</taxon>
        <taxon>Streptophyta</taxon>
        <taxon>Embryophyta</taxon>
        <taxon>Tracheophyta</taxon>
        <taxon>Spermatophyta</taxon>
        <taxon>Magnoliopsida</taxon>
        <taxon>eudicotyledons</taxon>
        <taxon>Gunneridae</taxon>
        <taxon>Pentapetalae</taxon>
        <taxon>rosids</taxon>
        <taxon>malvids</taxon>
        <taxon>Brassicales</taxon>
        <taxon>Brassicaceae</taxon>
        <taxon>Brassiceae</taxon>
        <taxon>Brassica</taxon>
    </lineage>
</organism>
<sequence>MWVSRQEGIGAYGLPDGGDAVFSGVGVRGEERGSLSSTTAGLCFWETVALLAPSSPAPASGRRQIIKASYFFRLLISHLKRLGMSVVVWSMVDGSDESTLIVFGECLARSSWDSDESAME</sequence>
<protein>
    <submittedName>
        <fullName evidence="1">Uncharacterized protein</fullName>
    </submittedName>
</protein>
<dbReference type="EMBL" id="JAGKQM010001312">
    <property type="protein sequence ID" value="KAH0852040.1"/>
    <property type="molecule type" value="Genomic_DNA"/>
</dbReference>
<keyword evidence="2" id="KW-1185">Reference proteome</keyword>
<name>A0ABQ7X7Y0_BRANA</name>
<evidence type="ECO:0000313" key="2">
    <source>
        <dbReference type="Proteomes" id="UP000824890"/>
    </source>
</evidence>
<comment type="caution">
    <text evidence="1">The sequence shown here is derived from an EMBL/GenBank/DDBJ whole genome shotgun (WGS) entry which is preliminary data.</text>
</comment>
<reference evidence="1 2" key="1">
    <citation type="submission" date="2021-05" db="EMBL/GenBank/DDBJ databases">
        <title>Genome Assembly of Synthetic Allotetraploid Brassica napus Reveals Homoeologous Exchanges between Subgenomes.</title>
        <authorList>
            <person name="Davis J.T."/>
        </authorList>
    </citation>
    <scope>NUCLEOTIDE SEQUENCE [LARGE SCALE GENOMIC DNA]</scope>
    <source>
        <strain evidence="2">cv. Da-Ae</strain>
        <tissue evidence="1">Seedling</tissue>
    </source>
</reference>